<keyword evidence="2" id="KW-1185">Reference proteome</keyword>
<dbReference type="EMBL" id="LR778301">
    <property type="protein sequence ID" value="CAB1370046.1"/>
    <property type="molecule type" value="Genomic_DNA"/>
</dbReference>
<proteinExistence type="predicted"/>
<dbReference type="Proteomes" id="UP000515733">
    <property type="component" value="Chromosome"/>
</dbReference>
<name>A0A6S6YBN8_9PROT</name>
<evidence type="ECO:0000313" key="1">
    <source>
        <dbReference type="EMBL" id="CAB1370046.1"/>
    </source>
</evidence>
<dbReference type="KEGG" id="doe:DENOEST_2887"/>
<evidence type="ECO:0000313" key="2">
    <source>
        <dbReference type="Proteomes" id="UP000515733"/>
    </source>
</evidence>
<protein>
    <submittedName>
        <fullName evidence="1">Uncharacterized protein</fullName>
    </submittedName>
</protein>
<gene>
    <name evidence="1" type="ORF">DENOEST_2887</name>
</gene>
<organism evidence="1 2">
    <name type="scientific">Denitratisoma oestradiolicum</name>
    <dbReference type="NCBI Taxonomy" id="311182"/>
    <lineage>
        <taxon>Bacteria</taxon>
        <taxon>Pseudomonadati</taxon>
        <taxon>Pseudomonadota</taxon>
        <taxon>Betaproteobacteria</taxon>
        <taxon>Nitrosomonadales</taxon>
        <taxon>Sterolibacteriaceae</taxon>
        <taxon>Denitratisoma</taxon>
    </lineage>
</organism>
<accession>A0A6S6YBN8</accession>
<sequence length="65" mass="7308">MNQVYNGSFTVTVQLPHSCAVGLGRAGAVRRHDKIRPLFPRLSPSFSYADPDRPVTPRWPLCRQS</sequence>
<dbReference type="AlphaFoldDB" id="A0A6S6YBN8"/>
<reference evidence="1 2" key="1">
    <citation type="submission" date="2020-03" db="EMBL/GenBank/DDBJ databases">
        <authorList>
            <consortium name="Genoscope - CEA"/>
            <person name="William W."/>
        </authorList>
    </citation>
    <scope>NUCLEOTIDE SEQUENCE [LARGE SCALE GENOMIC DNA]</scope>
    <source>
        <strain evidence="2">DSM 16959</strain>
    </source>
</reference>